<evidence type="ECO:0000313" key="3">
    <source>
        <dbReference type="Proteomes" id="UP000285343"/>
    </source>
</evidence>
<keyword evidence="1" id="KW-0812">Transmembrane</keyword>
<comment type="caution">
    <text evidence="2">The sequence shown here is derived from an EMBL/GenBank/DDBJ whole genome shotgun (WGS) entry which is preliminary data.</text>
</comment>
<reference evidence="2 3" key="1">
    <citation type="submission" date="2018-08" db="EMBL/GenBank/DDBJ databases">
        <title>A genome reference for cultivated species of the human gut microbiota.</title>
        <authorList>
            <person name="Zou Y."/>
            <person name="Xue W."/>
            <person name="Luo G."/>
        </authorList>
    </citation>
    <scope>NUCLEOTIDE SEQUENCE [LARGE SCALE GENOMIC DNA]</scope>
    <source>
        <strain evidence="2 3">AF14-42</strain>
    </source>
</reference>
<gene>
    <name evidence="2" type="ORF">DWW14_21560</name>
</gene>
<sequence length="76" mass="8865">MDVIVTKSPFEVAFSFYLCSFFAYLSSIFVFKKQSMIQNSGIYLLFSNNSSFFVNSKTEKYDNETEIVLNILQNLY</sequence>
<organism evidence="2 3">
    <name type="scientific">Bacteroides uniformis</name>
    <dbReference type="NCBI Taxonomy" id="820"/>
    <lineage>
        <taxon>Bacteria</taxon>
        <taxon>Pseudomonadati</taxon>
        <taxon>Bacteroidota</taxon>
        <taxon>Bacteroidia</taxon>
        <taxon>Bacteroidales</taxon>
        <taxon>Bacteroidaceae</taxon>
        <taxon>Bacteroides</taxon>
    </lineage>
</organism>
<keyword evidence="1" id="KW-1133">Transmembrane helix</keyword>
<proteinExistence type="predicted"/>
<feature type="transmembrane region" description="Helical" evidence="1">
    <location>
        <begin position="12"/>
        <end position="31"/>
    </location>
</feature>
<dbReference type="EMBL" id="QRZC01000042">
    <property type="protein sequence ID" value="RGV36057.1"/>
    <property type="molecule type" value="Genomic_DNA"/>
</dbReference>
<dbReference type="Proteomes" id="UP000285343">
    <property type="component" value="Unassembled WGS sequence"/>
</dbReference>
<dbReference type="AlphaFoldDB" id="A0A412X5H7"/>
<accession>A0A412X5H7</accession>
<name>A0A412X5H7_BACUN</name>
<keyword evidence="1" id="KW-0472">Membrane</keyword>
<evidence type="ECO:0000313" key="2">
    <source>
        <dbReference type="EMBL" id="RGV36057.1"/>
    </source>
</evidence>
<evidence type="ECO:0000256" key="1">
    <source>
        <dbReference type="SAM" id="Phobius"/>
    </source>
</evidence>
<protein>
    <submittedName>
        <fullName evidence="2">Uncharacterized protein</fullName>
    </submittedName>
</protein>